<feature type="compositionally biased region" description="Polar residues" evidence="1">
    <location>
        <begin position="159"/>
        <end position="169"/>
    </location>
</feature>
<keyword evidence="4" id="KW-1185">Reference proteome</keyword>
<keyword evidence="2" id="KW-1133">Transmembrane helix</keyword>
<feature type="compositionally biased region" description="Polar residues" evidence="1">
    <location>
        <begin position="130"/>
        <end position="141"/>
    </location>
</feature>
<evidence type="ECO:0000313" key="4">
    <source>
        <dbReference type="Proteomes" id="UP000094444"/>
    </source>
</evidence>
<dbReference type="Proteomes" id="UP000094444">
    <property type="component" value="Unassembled WGS sequence"/>
</dbReference>
<keyword evidence="2" id="KW-0812">Transmembrane</keyword>
<protein>
    <recommendedName>
        <fullName evidence="5">Chitin synthesis regulation, Congo red resistance, RCR protein</fullName>
    </recommendedName>
</protein>
<gene>
    <name evidence="3" type="ORF">DHEL01_v211544</name>
</gene>
<evidence type="ECO:0008006" key="5">
    <source>
        <dbReference type="Google" id="ProtNLM"/>
    </source>
</evidence>
<dbReference type="InterPro" id="IPR020999">
    <property type="entry name" value="Chitin_synth_reg_RCR"/>
</dbReference>
<dbReference type="AlphaFoldDB" id="A0A2P5HIJ4"/>
<dbReference type="Pfam" id="PF12273">
    <property type="entry name" value="RCR"/>
    <property type="match status" value="1"/>
</dbReference>
<comment type="caution">
    <text evidence="3">The sequence shown here is derived from an EMBL/GenBank/DDBJ whole genome shotgun (WGS) entry which is preliminary data.</text>
</comment>
<reference evidence="3" key="1">
    <citation type="submission" date="2017-09" db="EMBL/GenBank/DDBJ databases">
        <title>Polyketide synthases of a Diaporthe helianthi virulent isolate.</title>
        <authorList>
            <person name="Baroncelli R."/>
        </authorList>
    </citation>
    <scope>NUCLEOTIDE SEQUENCE [LARGE SCALE GENOMIC DNA]</scope>
    <source>
        <strain evidence="3">7/96</strain>
    </source>
</reference>
<feature type="region of interest" description="Disordered" evidence="1">
    <location>
        <begin position="82"/>
        <end position="189"/>
    </location>
</feature>
<organism evidence="3 4">
    <name type="scientific">Diaporthe helianthi</name>
    <dbReference type="NCBI Taxonomy" id="158607"/>
    <lineage>
        <taxon>Eukaryota</taxon>
        <taxon>Fungi</taxon>
        <taxon>Dikarya</taxon>
        <taxon>Ascomycota</taxon>
        <taxon>Pezizomycotina</taxon>
        <taxon>Sordariomycetes</taxon>
        <taxon>Sordariomycetidae</taxon>
        <taxon>Diaporthales</taxon>
        <taxon>Diaporthaceae</taxon>
        <taxon>Diaporthe</taxon>
    </lineage>
</organism>
<dbReference type="PANTHER" id="PTHR28187:SF1">
    <property type="entry name" value="PROTEIN RCR1-RELATED"/>
    <property type="match status" value="1"/>
</dbReference>
<keyword evidence="2" id="KW-0472">Membrane</keyword>
<feature type="transmembrane region" description="Helical" evidence="2">
    <location>
        <begin position="42"/>
        <end position="62"/>
    </location>
</feature>
<evidence type="ECO:0000256" key="2">
    <source>
        <dbReference type="SAM" id="Phobius"/>
    </source>
</evidence>
<feature type="compositionally biased region" description="Low complexity" evidence="1">
    <location>
        <begin position="148"/>
        <end position="158"/>
    </location>
</feature>
<dbReference type="InParanoid" id="A0A2P5HIJ4"/>
<proteinExistence type="predicted"/>
<feature type="compositionally biased region" description="Low complexity" evidence="1">
    <location>
        <begin position="83"/>
        <end position="98"/>
    </location>
</feature>
<dbReference type="OrthoDB" id="3556830at2759"/>
<dbReference type="PANTHER" id="PTHR28187">
    <property type="entry name" value="PROTEIN RCR1-RELATED"/>
    <property type="match status" value="1"/>
</dbReference>
<dbReference type="GO" id="GO:0016192">
    <property type="term" value="P:vesicle-mediated transport"/>
    <property type="evidence" value="ECO:0007669"/>
    <property type="project" value="TreeGrafter"/>
</dbReference>
<accession>A0A2P5HIJ4</accession>
<sequence length="189" mass="21500">MIIPELGEGLVARQARYGNCPSGYYFRNGVCHRSDWSYWGRWVLAGVVVLFFLALFLTWSCISNRRRRSRGMNPRYGTGWMMPGQYNNGQQQQPQYGNGWFGSNKHNNNQPQYQQPPPPQYTPAQGPVPTQYTGQTFNSNEGYYGQHNNNNNNNNNNNDIPLQQPTSSYYPRGGDNVYEPPVGPPPAKS</sequence>
<name>A0A2P5HIJ4_DIAHE</name>
<dbReference type="EMBL" id="MAVT02001825">
    <property type="protein sequence ID" value="POS70062.1"/>
    <property type="molecule type" value="Genomic_DNA"/>
</dbReference>
<evidence type="ECO:0000256" key="1">
    <source>
        <dbReference type="SAM" id="MobiDB-lite"/>
    </source>
</evidence>
<evidence type="ECO:0000313" key="3">
    <source>
        <dbReference type="EMBL" id="POS70062.1"/>
    </source>
</evidence>